<feature type="region of interest" description="Disordered" evidence="14">
    <location>
        <begin position="626"/>
        <end position="647"/>
    </location>
</feature>
<feature type="compositionally biased region" description="Basic and acidic residues" evidence="14">
    <location>
        <begin position="876"/>
        <end position="892"/>
    </location>
</feature>
<protein>
    <recommendedName>
        <fullName evidence="2">Voltage-gated hydrogen channel 1</fullName>
    </recommendedName>
    <alternativeName>
        <fullName evidence="12">Hydrogen voltage-gated channel 1</fullName>
    </alternativeName>
</protein>
<evidence type="ECO:0000256" key="2">
    <source>
        <dbReference type="ARBA" id="ARBA00015897"/>
    </source>
</evidence>
<evidence type="ECO:0000313" key="19">
    <source>
        <dbReference type="RefSeq" id="XP_005094275.1"/>
    </source>
</evidence>
<proteinExistence type="predicted"/>
<evidence type="ECO:0000259" key="16">
    <source>
        <dbReference type="Pfam" id="PF00520"/>
    </source>
</evidence>
<evidence type="ECO:0000256" key="3">
    <source>
        <dbReference type="ARBA" id="ARBA00022448"/>
    </source>
</evidence>
<dbReference type="Pfam" id="PF00520">
    <property type="entry name" value="Ion_trans"/>
    <property type="match status" value="1"/>
</dbReference>
<dbReference type="PANTHER" id="PTHR46480">
    <property type="entry name" value="F20B24.22"/>
    <property type="match status" value="1"/>
</dbReference>
<dbReference type="GeneID" id="101855857"/>
<reference evidence="18 19" key="1">
    <citation type="submission" date="2025-05" db="UniProtKB">
        <authorList>
            <consortium name="RefSeq"/>
        </authorList>
    </citation>
    <scope>IDENTIFICATION</scope>
</reference>
<feature type="compositionally biased region" description="Low complexity" evidence="14">
    <location>
        <begin position="761"/>
        <end position="786"/>
    </location>
</feature>
<feature type="coiled-coil region" evidence="13">
    <location>
        <begin position="452"/>
        <end position="486"/>
    </location>
</feature>
<keyword evidence="7 15" id="KW-1133">Transmembrane helix</keyword>
<evidence type="ECO:0000256" key="4">
    <source>
        <dbReference type="ARBA" id="ARBA00022475"/>
    </source>
</evidence>
<organism evidence="17 18">
    <name type="scientific">Aplysia californica</name>
    <name type="common">California sea hare</name>
    <dbReference type="NCBI Taxonomy" id="6500"/>
    <lineage>
        <taxon>Eukaryota</taxon>
        <taxon>Metazoa</taxon>
        <taxon>Spiralia</taxon>
        <taxon>Lophotrochozoa</taxon>
        <taxon>Mollusca</taxon>
        <taxon>Gastropoda</taxon>
        <taxon>Heterobranchia</taxon>
        <taxon>Euthyneura</taxon>
        <taxon>Tectipleura</taxon>
        <taxon>Aplysiida</taxon>
        <taxon>Aplysioidea</taxon>
        <taxon>Aplysiidae</taxon>
        <taxon>Aplysia</taxon>
    </lineage>
</organism>
<keyword evidence="5 15" id="KW-0812">Transmembrane</keyword>
<feature type="region of interest" description="Disordered" evidence="14">
    <location>
        <begin position="858"/>
        <end position="980"/>
    </location>
</feature>
<evidence type="ECO:0000256" key="11">
    <source>
        <dbReference type="ARBA" id="ARBA00023303"/>
    </source>
</evidence>
<dbReference type="PANTHER" id="PTHR46480:SF1">
    <property type="entry name" value="VOLTAGE-GATED HYDROGEN CHANNEL 1"/>
    <property type="match status" value="1"/>
</dbReference>
<evidence type="ECO:0000256" key="13">
    <source>
        <dbReference type="SAM" id="Coils"/>
    </source>
</evidence>
<evidence type="ECO:0000256" key="15">
    <source>
        <dbReference type="SAM" id="Phobius"/>
    </source>
</evidence>
<evidence type="ECO:0000313" key="18">
    <source>
        <dbReference type="RefSeq" id="XP_005094274.1"/>
    </source>
</evidence>
<feature type="region of interest" description="Disordered" evidence="14">
    <location>
        <begin position="1"/>
        <end position="20"/>
    </location>
</feature>
<feature type="domain" description="Ion transport" evidence="16">
    <location>
        <begin position="347"/>
        <end position="437"/>
    </location>
</feature>
<keyword evidence="6" id="KW-0851">Voltage-gated channel</keyword>
<sequence length="980" mass="107841">MGDAEPRAHPRPRGQASPFMPRLRKRGEKLLHSKYVVILVIILTVTDCALVIAELILDLSSVKKTQGATEAMTLSFVEKIIKKYPDEVAPLHSLTDVFEELNHADIVWNNTRNSRGHDLDPDLERNLHHHHHKNRDALHTSVTTPTSVPVVGGESVAEGWPLSSDTPLGVGNFSRALRTLWIQKRNYSSNSRFRRSNRNDSLRDSSAVLSRLLERTRLEIEKVLSKLSRRRKRSSEETGGLTAEYEATDSGEAGDTSRNSQELEDEVLNSDFFENNYGKNNGKTYLSSLTGLIVKILTMQSNETGPILGGPARYAEAPLTVESAGKGEGKGAKHVSDQDILHKYRLEFHHSEDMEIAHKLHYASVAVVSILLIEVTMKIICAGSHFLKRKIEVFDAVIVVASVIVDLIFIKGLNQFPVDDSIFVLAFLLPWRVIRVVNSLVMAVIDHEHVKLRLLYSRKKKLDKTVETLRNEVDELKGMMQDIRQFCIKEGIEASRIDSLLGKFAPRRRKDSKFYTLVKLVMSTASINNNNNDNDSVSSSSMENDLRDYANRDSVLNEATSNENTVTSLKQYLSVPFFSGGNRSNTLDIESRGSGRSGGSPSIYITSPASDDEAPVFSFDIADEDDVDMSNDQDDAGSQDDETSIQAGSDAATIAVTSAEVNTVSPNVAFYVGSQSSLCSVHSQEDIRTVVDTNDNYERNFPMCGVPCASGGEDLAAAALDDVISNSPTVNSNSWGPSRHYSRFLTVPCCTLSLSAVTNTTSTATSYPSSSNNTNNNSNSNNNNNNACAETHPLLGDPPPGQNMTRSVSDNCDVTATQYGARTCGGRYGSPVPMRRKPCLSEKRRSYARARSESIENQEFIPLMSQGANKGRVRHHSDLEGRPSTRKDDLKRSRSHSPSPMVLLGVPGQTKKYSDPPPSYQAASRSMNDVSSAGKGQSGNPHANNLGKDGRILRRSCLSLTSEGRKRRGKSPQRVSFKVS</sequence>
<evidence type="ECO:0000256" key="8">
    <source>
        <dbReference type="ARBA" id="ARBA00023054"/>
    </source>
</evidence>
<dbReference type="RefSeq" id="XP_005094275.1">
    <property type="nucleotide sequence ID" value="XM_005094218.3"/>
</dbReference>
<evidence type="ECO:0000313" key="17">
    <source>
        <dbReference type="Proteomes" id="UP000694888"/>
    </source>
</evidence>
<dbReference type="InterPro" id="IPR005821">
    <property type="entry name" value="Ion_trans_dom"/>
</dbReference>
<feature type="region of interest" description="Disordered" evidence="14">
    <location>
        <begin position="584"/>
        <end position="609"/>
    </location>
</feature>
<feature type="transmembrane region" description="Helical" evidence="15">
    <location>
        <begin position="35"/>
        <end position="57"/>
    </location>
</feature>
<evidence type="ECO:0000256" key="14">
    <source>
        <dbReference type="SAM" id="MobiDB-lite"/>
    </source>
</evidence>
<name>A0ABM0JIA6_APLCA</name>
<accession>A0ABM0JIA6</accession>
<dbReference type="Proteomes" id="UP000694888">
    <property type="component" value="Unplaced"/>
</dbReference>
<evidence type="ECO:0000256" key="1">
    <source>
        <dbReference type="ARBA" id="ARBA00004651"/>
    </source>
</evidence>
<keyword evidence="17" id="KW-1185">Reference proteome</keyword>
<evidence type="ECO:0000256" key="10">
    <source>
        <dbReference type="ARBA" id="ARBA00023136"/>
    </source>
</evidence>
<keyword evidence="3" id="KW-0813">Transport</keyword>
<comment type="subcellular location">
    <subcellularLocation>
        <location evidence="1">Cell membrane</location>
        <topology evidence="1">Multi-pass membrane protein</topology>
    </subcellularLocation>
</comment>
<evidence type="ECO:0000256" key="9">
    <source>
        <dbReference type="ARBA" id="ARBA00023065"/>
    </source>
</evidence>
<evidence type="ECO:0000256" key="7">
    <source>
        <dbReference type="ARBA" id="ARBA00022989"/>
    </source>
</evidence>
<dbReference type="RefSeq" id="XP_005094274.1">
    <property type="nucleotide sequence ID" value="XM_005094217.3"/>
</dbReference>
<keyword evidence="9" id="KW-0406">Ion transport</keyword>
<dbReference type="InterPro" id="IPR031846">
    <property type="entry name" value="Hvcn1"/>
</dbReference>
<feature type="region of interest" description="Disordered" evidence="14">
    <location>
        <begin position="227"/>
        <end position="261"/>
    </location>
</feature>
<keyword evidence="10 15" id="KW-0472">Membrane</keyword>
<feature type="region of interest" description="Disordered" evidence="14">
    <location>
        <begin position="761"/>
        <end position="806"/>
    </location>
</feature>
<dbReference type="Gene3D" id="1.20.120.350">
    <property type="entry name" value="Voltage-gated potassium channels. Chain C"/>
    <property type="match status" value="1"/>
</dbReference>
<keyword evidence="8 13" id="KW-0175">Coiled coil</keyword>
<evidence type="ECO:0000256" key="5">
    <source>
        <dbReference type="ARBA" id="ARBA00022692"/>
    </source>
</evidence>
<feature type="compositionally biased region" description="Acidic residues" evidence="14">
    <location>
        <begin position="626"/>
        <end position="643"/>
    </location>
</feature>
<evidence type="ECO:0000256" key="12">
    <source>
        <dbReference type="ARBA" id="ARBA00031989"/>
    </source>
</evidence>
<feature type="compositionally biased region" description="Polar residues" evidence="14">
    <location>
        <begin position="921"/>
        <end position="943"/>
    </location>
</feature>
<keyword evidence="4" id="KW-1003">Cell membrane</keyword>
<feature type="region of interest" description="Disordered" evidence="14">
    <location>
        <begin position="823"/>
        <end position="845"/>
    </location>
</feature>
<dbReference type="InterPro" id="IPR027359">
    <property type="entry name" value="Volt_channel_dom_sf"/>
</dbReference>
<keyword evidence="11" id="KW-0407">Ion channel</keyword>
<evidence type="ECO:0000256" key="6">
    <source>
        <dbReference type="ARBA" id="ARBA00022882"/>
    </source>
</evidence>
<gene>
    <name evidence="18 19" type="primary">LOC101855857</name>
</gene>